<dbReference type="InterPro" id="IPR035281">
    <property type="entry name" value="DUF5359"/>
</dbReference>
<name>A0A517DTR9_9FIRM</name>
<dbReference type="KEGG" id="sted:SPTER_20860"/>
<sequence length="185" mass="20703">MENRNHKFRRQQFLTVDRWLIRLATIAVVLLLTVQTLLLSSDARKYLSLVDKLEGDQITSPAIMYAADIPWPNPAKEMNVVNKVVTRSIRTLRPSQNITIRMINPPASDDVIVTVNGETGGRFGKGNVELTVYDGDYIEIDAAKIKTPVQFIINTHPGNIVNPVDGIMLESKNNIIVVGKVVFKH</sequence>
<dbReference type="AlphaFoldDB" id="A0A517DTR9"/>
<keyword evidence="3" id="KW-1185">Reference proteome</keyword>
<protein>
    <submittedName>
        <fullName evidence="2">Uncharacterized protein</fullName>
    </submittedName>
</protein>
<organism evidence="2 3">
    <name type="scientific">Sporomusa termitida</name>
    <dbReference type="NCBI Taxonomy" id="2377"/>
    <lineage>
        <taxon>Bacteria</taxon>
        <taxon>Bacillati</taxon>
        <taxon>Bacillota</taxon>
        <taxon>Negativicutes</taxon>
        <taxon>Selenomonadales</taxon>
        <taxon>Sporomusaceae</taxon>
        <taxon>Sporomusa</taxon>
    </lineage>
</organism>
<gene>
    <name evidence="2" type="ORF">SPTER_20860</name>
</gene>
<evidence type="ECO:0000256" key="1">
    <source>
        <dbReference type="SAM" id="Phobius"/>
    </source>
</evidence>
<dbReference type="EMBL" id="CP036259">
    <property type="protein sequence ID" value="QDR80752.1"/>
    <property type="molecule type" value="Genomic_DNA"/>
</dbReference>
<dbReference type="Proteomes" id="UP000320776">
    <property type="component" value="Chromosome"/>
</dbReference>
<dbReference type="RefSeq" id="WP_144350329.1">
    <property type="nucleotide sequence ID" value="NZ_CP036259.1"/>
</dbReference>
<proteinExistence type="predicted"/>
<reference evidence="2 3" key="1">
    <citation type="submission" date="2019-02" db="EMBL/GenBank/DDBJ databases">
        <title>Closed genome of Sporomusa termitida DSM 4440.</title>
        <authorList>
            <person name="Poehlein A."/>
            <person name="Daniel R."/>
        </authorList>
    </citation>
    <scope>NUCLEOTIDE SEQUENCE [LARGE SCALE GENOMIC DNA]</scope>
    <source>
        <strain evidence="2 3">DSM 4440</strain>
    </source>
</reference>
<keyword evidence="1" id="KW-0812">Transmembrane</keyword>
<evidence type="ECO:0000313" key="3">
    <source>
        <dbReference type="Proteomes" id="UP000320776"/>
    </source>
</evidence>
<keyword evidence="1" id="KW-1133">Transmembrane helix</keyword>
<feature type="transmembrane region" description="Helical" evidence="1">
    <location>
        <begin position="20"/>
        <end position="39"/>
    </location>
</feature>
<dbReference type="OrthoDB" id="1684397at2"/>
<evidence type="ECO:0000313" key="2">
    <source>
        <dbReference type="EMBL" id="QDR80752.1"/>
    </source>
</evidence>
<accession>A0A517DTR9</accession>
<dbReference type="Pfam" id="PF17313">
    <property type="entry name" value="DUF5359"/>
    <property type="match status" value="1"/>
</dbReference>
<keyword evidence="1" id="KW-0472">Membrane</keyword>